<dbReference type="AlphaFoldDB" id="A0A1Y2N2X6"/>
<dbReference type="STRING" id="2074.BG845_01841"/>
<keyword evidence="3" id="KW-1185">Reference proteome</keyword>
<accession>A0A1Y2N2X6</accession>
<feature type="region of interest" description="Disordered" evidence="1">
    <location>
        <begin position="193"/>
        <end position="221"/>
    </location>
</feature>
<feature type="compositionally biased region" description="Basic and acidic residues" evidence="1">
    <location>
        <begin position="198"/>
        <end position="209"/>
    </location>
</feature>
<protein>
    <submittedName>
        <fullName evidence="2">Uncharacterized protein</fullName>
    </submittedName>
</protein>
<proteinExistence type="predicted"/>
<name>A0A1Y2N2X6_PSEAH</name>
<sequence>MSARGPHGLARSTQACAVCTGLRGLHGLARSARACAVCTGLRGLHGLARSARACAVCTGLRRPQRLVPSARVRAVRTGSDPVRALRTRAGAANPCGRGESCVIAGPGERAALVQGRRARGGASSWVGVLSLLVVRTGSWHPHGVRTRADATNPCGKAEPVRERRTCAGMPSPCGSAGPVRADRTCAGPANPCGEAEPVQDRRTVPEHSARGCRPGGWGWHTRRQDDREWAEHLSCARNLRRGDGTHGLRRTS</sequence>
<organism evidence="2 3">
    <name type="scientific">Pseudonocardia autotrophica</name>
    <name type="common">Amycolata autotrophica</name>
    <name type="synonym">Nocardia autotrophica</name>
    <dbReference type="NCBI Taxonomy" id="2074"/>
    <lineage>
        <taxon>Bacteria</taxon>
        <taxon>Bacillati</taxon>
        <taxon>Actinomycetota</taxon>
        <taxon>Actinomycetes</taxon>
        <taxon>Pseudonocardiales</taxon>
        <taxon>Pseudonocardiaceae</taxon>
        <taxon>Pseudonocardia</taxon>
    </lineage>
</organism>
<evidence type="ECO:0000313" key="3">
    <source>
        <dbReference type="Proteomes" id="UP000194360"/>
    </source>
</evidence>
<comment type="caution">
    <text evidence="2">The sequence shown here is derived from an EMBL/GenBank/DDBJ whole genome shotgun (WGS) entry which is preliminary data.</text>
</comment>
<dbReference type="EMBL" id="MIGB01000007">
    <property type="protein sequence ID" value="OSY41812.1"/>
    <property type="molecule type" value="Genomic_DNA"/>
</dbReference>
<gene>
    <name evidence="2" type="ORF">BG845_01841</name>
</gene>
<evidence type="ECO:0000256" key="1">
    <source>
        <dbReference type="SAM" id="MobiDB-lite"/>
    </source>
</evidence>
<evidence type="ECO:0000313" key="2">
    <source>
        <dbReference type="EMBL" id="OSY41812.1"/>
    </source>
</evidence>
<dbReference type="Proteomes" id="UP000194360">
    <property type="component" value="Unassembled WGS sequence"/>
</dbReference>
<reference evidence="2 3" key="1">
    <citation type="submission" date="2016-09" db="EMBL/GenBank/DDBJ databases">
        <title>Pseudonocardia autotrophica DSM535, a candidate organism with high potential of specific P450 cytochromes.</title>
        <authorList>
            <person name="Grumaz C."/>
            <person name="Vainshtein Y."/>
            <person name="Kirstahler P."/>
            <person name="Sohn K."/>
        </authorList>
    </citation>
    <scope>NUCLEOTIDE SEQUENCE [LARGE SCALE GENOMIC DNA]</scope>
    <source>
        <strain evidence="2 3">DSM 535</strain>
    </source>
</reference>